<dbReference type="Gene3D" id="1.20.120.450">
    <property type="entry name" value="dinb family like domain"/>
    <property type="match status" value="1"/>
</dbReference>
<evidence type="ECO:0000259" key="1">
    <source>
        <dbReference type="Pfam" id="PF11716"/>
    </source>
</evidence>
<name>D3Q0B5_STANL</name>
<evidence type="ECO:0000313" key="2">
    <source>
        <dbReference type="EMBL" id="ADD39779.1"/>
    </source>
</evidence>
<dbReference type="InterPro" id="IPR024344">
    <property type="entry name" value="MDMPI_metal-binding"/>
</dbReference>
<dbReference type="EMBL" id="CP001778">
    <property type="protein sequence ID" value="ADD39779.1"/>
    <property type="molecule type" value="Genomic_DNA"/>
</dbReference>
<evidence type="ECO:0000313" key="3">
    <source>
        <dbReference type="Proteomes" id="UP000000844"/>
    </source>
</evidence>
<dbReference type="Pfam" id="PF11716">
    <property type="entry name" value="MDMPI_N"/>
    <property type="match status" value="1"/>
</dbReference>
<proteinExistence type="predicted"/>
<gene>
    <name evidence="2" type="ordered locus">Snas_0057</name>
</gene>
<sequence>MTAVTDNPFDRLDAETRRVDAFLSGLSPDEWRVESRCPGWDRKAMLAHLSGIEDYIRAGLDGTVDAYANQAGQGVGYEQLNEFLIRRHAETPTDELLRRWREQVAESHPRLRERGVDAVIDTQAGEYPLGRQTWFFACEYAIHADDIAVPVTEAERDDRLAWRLEFARDALAEYGKGVTVEPSGDGYEVSFGDEKARLSTADLVEATSGRLDEDRLPERLRRRLVVLA</sequence>
<dbReference type="eggNOG" id="ENOG5033TN2">
    <property type="taxonomic scope" value="Bacteria"/>
</dbReference>
<protein>
    <recommendedName>
        <fullName evidence="1">Mycothiol-dependent maleylpyruvate isomerase metal-binding domain-containing protein</fullName>
    </recommendedName>
</protein>
<dbReference type="InterPro" id="IPR034660">
    <property type="entry name" value="DinB/YfiT-like"/>
</dbReference>
<reference evidence="2 3" key="1">
    <citation type="journal article" date="2009" name="Stand. Genomic Sci.">
        <title>Complete genome sequence of Stackebrandtia nassauensis type strain (LLR-40K-21).</title>
        <authorList>
            <person name="Munk C."/>
            <person name="Lapidus A."/>
            <person name="Copeland A."/>
            <person name="Jando M."/>
            <person name="Mayilraj S."/>
            <person name="Glavina Del Rio T."/>
            <person name="Nolan M."/>
            <person name="Chen F."/>
            <person name="Lucas S."/>
            <person name="Tice H."/>
            <person name="Cheng J.F."/>
            <person name="Han C."/>
            <person name="Detter J.C."/>
            <person name="Bruce D."/>
            <person name="Goodwin L."/>
            <person name="Chain P."/>
            <person name="Pitluck S."/>
            <person name="Goker M."/>
            <person name="Ovchinikova G."/>
            <person name="Pati A."/>
            <person name="Ivanova N."/>
            <person name="Mavromatis K."/>
            <person name="Chen A."/>
            <person name="Palaniappan K."/>
            <person name="Land M."/>
            <person name="Hauser L."/>
            <person name="Chang Y.J."/>
            <person name="Jeffries C.D."/>
            <person name="Bristow J."/>
            <person name="Eisen J.A."/>
            <person name="Markowitz V."/>
            <person name="Hugenholtz P."/>
            <person name="Kyrpides N.C."/>
            <person name="Klenk H.P."/>
        </authorList>
    </citation>
    <scope>NUCLEOTIDE SEQUENCE [LARGE SCALE GENOMIC DNA]</scope>
    <source>
        <strain evidence="3">DSM 44728 / CIP 108903 / NRRL B-16338 / NBRC 102104 / LLR-40K-21</strain>
    </source>
</reference>
<dbReference type="NCBIfam" id="TIGR03083">
    <property type="entry name" value="maleylpyruvate isomerase family mycothiol-dependent enzyme"/>
    <property type="match status" value="1"/>
</dbReference>
<keyword evidence="3" id="KW-1185">Reference proteome</keyword>
<dbReference type="KEGG" id="sna:Snas_0057"/>
<dbReference type="Proteomes" id="UP000000844">
    <property type="component" value="Chromosome"/>
</dbReference>
<feature type="domain" description="Mycothiol-dependent maleylpyruvate isomerase metal-binding" evidence="1">
    <location>
        <begin position="12"/>
        <end position="148"/>
    </location>
</feature>
<dbReference type="InterPro" id="IPR017517">
    <property type="entry name" value="Maleyloyr_isom"/>
</dbReference>
<dbReference type="STRING" id="446470.Snas_0057"/>
<accession>D3Q0B5</accession>
<organism evidence="2 3">
    <name type="scientific">Stackebrandtia nassauensis (strain DSM 44728 / CIP 108903 / NRRL B-16338 / NBRC 102104 / LLR-40K-21)</name>
    <dbReference type="NCBI Taxonomy" id="446470"/>
    <lineage>
        <taxon>Bacteria</taxon>
        <taxon>Bacillati</taxon>
        <taxon>Actinomycetota</taxon>
        <taxon>Actinomycetes</taxon>
        <taxon>Glycomycetales</taxon>
        <taxon>Glycomycetaceae</taxon>
        <taxon>Stackebrandtia</taxon>
    </lineage>
</organism>
<dbReference type="HOGENOM" id="CLU_1170207_0_0_11"/>
<dbReference type="SUPFAM" id="SSF109854">
    <property type="entry name" value="DinB/YfiT-like putative metalloenzymes"/>
    <property type="match status" value="1"/>
</dbReference>
<dbReference type="AlphaFoldDB" id="D3Q0B5"/>
<dbReference type="GO" id="GO:0046872">
    <property type="term" value="F:metal ion binding"/>
    <property type="evidence" value="ECO:0007669"/>
    <property type="project" value="InterPro"/>
</dbReference>